<evidence type="ECO:0000313" key="1">
    <source>
        <dbReference type="EMBL" id="EFH85562.1"/>
    </source>
</evidence>
<dbReference type="STRING" id="485913.Krac_6786"/>
<dbReference type="Proteomes" id="UP000004508">
    <property type="component" value="Unassembled WGS sequence"/>
</dbReference>
<sequence length="41" mass="4389">MLGSFPCLSAQGRIIDSSEGQHPGLEIEPGLSHHYLQAGVR</sequence>
<protein>
    <submittedName>
        <fullName evidence="1">Uncharacterized protein</fullName>
    </submittedName>
</protein>
<gene>
    <name evidence="1" type="ORF">Krac_6786</name>
</gene>
<keyword evidence="2" id="KW-1185">Reference proteome</keyword>
<name>D6TPE8_KTERA</name>
<dbReference type="InParanoid" id="D6TPE8"/>
<evidence type="ECO:0000313" key="2">
    <source>
        <dbReference type="Proteomes" id="UP000004508"/>
    </source>
</evidence>
<dbReference type="AlphaFoldDB" id="D6TPE8"/>
<reference evidence="1 2" key="1">
    <citation type="journal article" date="2011" name="Stand. Genomic Sci.">
        <title>Non-contiguous finished genome sequence and contextual data of the filamentous soil bacterium Ktedonobacter racemifer type strain (SOSP1-21).</title>
        <authorList>
            <person name="Chang Y.J."/>
            <person name="Land M."/>
            <person name="Hauser L."/>
            <person name="Chertkov O."/>
            <person name="Del Rio T.G."/>
            <person name="Nolan M."/>
            <person name="Copeland A."/>
            <person name="Tice H."/>
            <person name="Cheng J.F."/>
            <person name="Lucas S."/>
            <person name="Han C."/>
            <person name="Goodwin L."/>
            <person name="Pitluck S."/>
            <person name="Ivanova N."/>
            <person name="Ovchinikova G."/>
            <person name="Pati A."/>
            <person name="Chen A."/>
            <person name="Palaniappan K."/>
            <person name="Mavromatis K."/>
            <person name="Liolios K."/>
            <person name="Brettin T."/>
            <person name="Fiebig A."/>
            <person name="Rohde M."/>
            <person name="Abt B."/>
            <person name="Goker M."/>
            <person name="Detter J.C."/>
            <person name="Woyke T."/>
            <person name="Bristow J."/>
            <person name="Eisen J.A."/>
            <person name="Markowitz V."/>
            <person name="Hugenholtz P."/>
            <person name="Kyrpides N.C."/>
            <person name="Klenk H.P."/>
            <person name="Lapidus A."/>
        </authorList>
    </citation>
    <scope>NUCLEOTIDE SEQUENCE [LARGE SCALE GENOMIC DNA]</scope>
    <source>
        <strain evidence="2">DSM 44963</strain>
    </source>
</reference>
<accession>D6TPE8</accession>
<dbReference type="EMBL" id="ADVG01000002">
    <property type="protein sequence ID" value="EFH85562.1"/>
    <property type="molecule type" value="Genomic_DNA"/>
</dbReference>
<comment type="caution">
    <text evidence="1">The sequence shown here is derived from an EMBL/GenBank/DDBJ whole genome shotgun (WGS) entry which is preliminary data.</text>
</comment>
<proteinExistence type="predicted"/>
<organism evidence="1 2">
    <name type="scientific">Ktedonobacter racemifer DSM 44963</name>
    <dbReference type="NCBI Taxonomy" id="485913"/>
    <lineage>
        <taxon>Bacteria</taxon>
        <taxon>Bacillati</taxon>
        <taxon>Chloroflexota</taxon>
        <taxon>Ktedonobacteria</taxon>
        <taxon>Ktedonobacterales</taxon>
        <taxon>Ktedonobacteraceae</taxon>
        <taxon>Ktedonobacter</taxon>
    </lineage>
</organism>